<reference evidence="2" key="1">
    <citation type="journal article" date="2013" name="Int. J. Syst. Evol. Microbiol.">
        <title>Aestuariibaculum suncheonense gen. nov., sp. nov., a marine bacterium of the family Flavobacteriaceae isolated from a tidal flat and emended descriptions of the genera Gaetbulibacter and Tamlana.</title>
        <authorList>
            <person name="Jeong S.H."/>
            <person name="Park M.S."/>
            <person name="Jin H.M."/>
            <person name="Lee K."/>
            <person name="Park W."/>
            <person name="Jeon C.O."/>
        </authorList>
    </citation>
    <scope>NUCLEOTIDE SEQUENCE</scope>
    <source>
        <strain evidence="2">SC17</strain>
    </source>
</reference>
<keyword evidence="3" id="KW-1185">Reference proteome</keyword>
<name>A0A8J6QTZ6_9FLAO</name>
<protein>
    <submittedName>
        <fullName evidence="2">SusD/RagB family nutrient-binding outer membrane lipoprotein</fullName>
    </submittedName>
</protein>
<accession>A0A8J6QTZ6</accession>
<keyword evidence="1" id="KW-0732">Signal</keyword>
<dbReference type="EMBL" id="JACVXC010000003">
    <property type="protein sequence ID" value="MBD0835554.1"/>
    <property type="molecule type" value="Genomic_DNA"/>
</dbReference>
<evidence type="ECO:0000313" key="3">
    <source>
        <dbReference type="Proteomes" id="UP000602057"/>
    </source>
</evidence>
<dbReference type="RefSeq" id="WP_188216049.1">
    <property type="nucleotide sequence ID" value="NZ_BAABGH010000005.1"/>
</dbReference>
<dbReference type="Gene3D" id="1.25.40.390">
    <property type="match status" value="1"/>
</dbReference>
<dbReference type="Pfam" id="PF12771">
    <property type="entry name" value="SusD-like_2"/>
    <property type="match status" value="1"/>
</dbReference>
<reference evidence="2" key="2">
    <citation type="submission" date="2020-09" db="EMBL/GenBank/DDBJ databases">
        <authorList>
            <person name="Wu Z."/>
        </authorList>
    </citation>
    <scope>NUCLEOTIDE SEQUENCE</scope>
    <source>
        <strain evidence="2">SC17</strain>
    </source>
</reference>
<dbReference type="Proteomes" id="UP000602057">
    <property type="component" value="Unassembled WGS sequence"/>
</dbReference>
<dbReference type="AlphaFoldDB" id="A0A8J6QTZ6"/>
<comment type="caution">
    <text evidence="2">The sequence shown here is derived from an EMBL/GenBank/DDBJ whole genome shotgun (WGS) entry which is preliminary data.</text>
</comment>
<evidence type="ECO:0000313" key="2">
    <source>
        <dbReference type="EMBL" id="MBD0835554.1"/>
    </source>
</evidence>
<dbReference type="SUPFAM" id="SSF48452">
    <property type="entry name" value="TPR-like"/>
    <property type="match status" value="1"/>
</dbReference>
<dbReference type="InterPro" id="IPR041662">
    <property type="entry name" value="SusD-like_2"/>
</dbReference>
<evidence type="ECO:0000256" key="1">
    <source>
        <dbReference type="SAM" id="SignalP"/>
    </source>
</evidence>
<gene>
    <name evidence="2" type="ORF">ICJ84_08910</name>
</gene>
<organism evidence="2 3">
    <name type="scientific">Aestuariibaculum suncheonense</name>
    <dbReference type="NCBI Taxonomy" id="1028745"/>
    <lineage>
        <taxon>Bacteria</taxon>
        <taxon>Pseudomonadati</taxon>
        <taxon>Bacteroidota</taxon>
        <taxon>Flavobacteriia</taxon>
        <taxon>Flavobacteriales</taxon>
        <taxon>Flavobacteriaceae</taxon>
    </lineage>
</organism>
<sequence>MKKHIFIALVALGLISTGCSEAEISDNYSDPNLIGETTVPKQFTGMLFANANYVLPNYGNYFIIARPTLLPWTQAAGWLNSLGQYKVGAATVDEQWNQYYSMLAQYRELQKVYNASSAEDQKANKIFMQAATIYLYDHTQDMVDLFGYIPFSEAGKLSTNGGDYIASLPAYDSSTDLYAMMLDDLKIIADELNSTTLDALTATIFTNQDYVNHGDLTLWKKYCNSLRLRLLNRVSGTSQFSSRADSEIGTILGSSTYPVVDSNNQNIQIEVVNVDSPINSRGFDQGFGSDGWYTNFAGKLMVDHMSANNDPRQRVYFEEIVGGGYAGIDPMANPTTQQTQADNGAVSLFSRSTFNLNQFFPGQIIDAAEVNFLKAEYYLRNSNDAMAKAAYEMGIAQSIEWYYWVRSITNNNISGEVTPLGATEVADYIAGAGIAWAGTADDKLELIATQKWIHYGVINLRESWAEQRRLDLPELTFMVDNSDVQSLPPVRWIYPDKERALNTENFSAVSSMDNMTTRIFWDAN</sequence>
<feature type="chain" id="PRO_5035270440" evidence="1">
    <location>
        <begin position="23"/>
        <end position="524"/>
    </location>
</feature>
<feature type="signal peptide" evidence="1">
    <location>
        <begin position="1"/>
        <end position="22"/>
    </location>
</feature>
<dbReference type="InterPro" id="IPR011990">
    <property type="entry name" value="TPR-like_helical_dom_sf"/>
</dbReference>
<proteinExistence type="predicted"/>
<keyword evidence="2" id="KW-0449">Lipoprotein</keyword>
<dbReference type="PROSITE" id="PS51257">
    <property type="entry name" value="PROKAR_LIPOPROTEIN"/>
    <property type="match status" value="1"/>
</dbReference>